<reference evidence="1 2" key="1">
    <citation type="submission" date="2019-04" db="EMBL/GenBank/DDBJ databases">
        <title>Crenobacter sp. nov.</title>
        <authorList>
            <person name="Shi S."/>
        </authorList>
    </citation>
    <scope>NUCLEOTIDE SEQUENCE [LARGE SCALE GENOMIC DNA]</scope>
    <source>
        <strain evidence="1 2">GY 70310</strain>
    </source>
</reference>
<accession>A0A4T0UKQ2</accession>
<gene>
    <name evidence="1" type="ORF">E5K04_14555</name>
</gene>
<dbReference type="OrthoDB" id="13547at2"/>
<evidence type="ECO:0000313" key="2">
    <source>
        <dbReference type="Proteomes" id="UP000308891"/>
    </source>
</evidence>
<evidence type="ECO:0000313" key="1">
    <source>
        <dbReference type="EMBL" id="TIC78996.1"/>
    </source>
</evidence>
<dbReference type="EMBL" id="STGJ01000020">
    <property type="protein sequence ID" value="TIC78996.1"/>
    <property type="molecule type" value="Genomic_DNA"/>
</dbReference>
<comment type="caution">
    <text evidence="1">The sequence shown here is derived from an EMBL/GenBank/DDBJ whole genome shotgun (WGS) entry which is preliminary data.</text>
</comment>
<dbReference type="AlphaFoldDB" id="A0A4T0UKQ2"/>
<keyword evidence="2" id="KW-1185">Reference proteome</keyword>
<dbReference type="Proteomes" id="UP000308891">
    <property type="component" value="Unassembled WGS sequence"/>
</dbReference>
<evidence type="ECO:0008006" key="3">
    <source>
        <dbReference type="Google" id="ProtNLM"/>
    </source>
</evidence>
<sequence length="153" mass="17529">MLEARLRAALHEADAHQAALEEALADWQATQPVDSLAQLAADKALKRLADQIRFRLMNLQDALGLRLIPATLGMLAEPYEGWPMQDRLSRLEKLGYLDAIQWLMWWDLCNRLAHEYPDDVAGCWANLQQAVMAAGDMLVLYRRWRQLLQGRGY</sequence>
<proteinExistence type="predicted"/>
<organism evidence="1 2">
    <name type="scientific">Crenobacter intestini</name>
    <dbReference type="NCBI Taxonomy" id="2563443"/>
    <lineage>
        <taxon>Bacteria</taxon>
        <taxon>Pseudomonadati</taxon>
        <taxon>Pseudomonadota</taxon>
        <taxon>Betaproteobacteria</taxon>
        <taxon>Neisseriales</taxon>
        <taxon>Neisseriaceae</taxon>
        <taxon>Crenobacter</taxon>
    </lineage>
</organism>
<protein>
    <recommendedName>
        <fullName evidence="3">DUF86 domain-containing protein</fullName>
    </recommendedName>
</protein>
<dbReference type="SUPFAM" id="SSF81593">
    <property type="entry name" value="Nucleotidyltransferase substrate binding subunit/domain"/>
    <property type="match status" value="1"/>
</dbReference>
<name>A0A4T0UKQ2_9NEIS</name>